<dbReference type="PANTHER" id="PTHR31111:SF67">
    <property type="entry name" value="F-BOX DOMAIN-CONTAINING PROTEIN"/>
    <property type="match status" value="1"/>
</dbReference>
<dbReference type="InterPro" id="IPR017451">
    <property type="entry name" value="F-box-assoc_interact_dom"/>
</dbReference>
<dbReference type="STRING" id="3708.A0A078GML0"/>
<dbReference type="EMBL" id="LK032190">
    <property type="protein sequence ID" value="CDY26447.1"/>
    <property type="molecule type" value="Genomic_DNA"/>
</dbReference>
<dbReference type="InterPro" id="IPR013187">
    <property type="entry name" value="F-box-assoc_dom_typ3"/>
</dbReference>
<dbReference type="Proteomes" id="UP001295469">
    <property type="component" value="Chromosome C09"/>
</dbReference>
<name>A0A078GML0_BRANA</name>
<protein>
    <submittedName>
        <fullName evidence="2">(rape) hypothetical protein</fullName>
    </submittedName>
    <submittedName>
        <fullName evidence="3">BnaC09g42210D protein</fullName>
    </submittedName>
</protein>
<dbReference type="Pfam" id="PF08268">
    <property type="entry name" value="FBA_3"/>
    <property type="match status" value="1"/>
</dbReference>
<proteinExistence type="predicted"/>
<organism evidence="3 4">
    <name type="scientific">Brassica napus</name>
    <name type="common">Rape</name>
    <dbReference type="NCBI Taxonomy" id="3708"/>
    <lineage>
        <taxon>Eukaryota</taxon>
        <taxon>Viridiplantae</taxon>
        <taxon>Streptophyta</taxon>
        <taxon>Embryophyta</taxon>
        <taxon>Tracheophyta</taxon>
        <taxon>Spermatophyta</taxon>
        <taxon>Magnoliopsida</taxon>
        <taxon>eudicotyledons</taxon>
        <taxon>Gunneridae</taxon>
        <taxon>Pentapetalae</taxon>
        <taxon>rosids</taxon>
        <taxon>malvids</taxon>
        <taxon>Brassicales</taxon>
        <taxon>Brassicaceae</taxon>
        <taxon>Brassiceae</taxon>
        <taxon>Brassica</taxon>
    </lineage>
</organism>
<dbReference type="NCBIfam" id="TIGR01640">
    <property type="entry name" value="F_box_assoc_1"/>
    <property type="match status" value="1"/>
</dbReference>
<dbReference type="EMBL" id="HG994373">
    <property type="protein sequence ID" value="CAF1783252.1"/>
    <property type="molecule type" value="Genomic_DNA"/>
</dbReference>
<dbReference type="PANTHER" id="PTHR31111">
    <property type="entry name" value="BNAA05G37150D PROTEIN-RELATED"/>
    <property type="match status" value="1"/>
</dbReference>
<reference evidence="3 4" key="1">
    <citation type="journal article" date="2014" name="Science">
        <title>Plant genetics. Early allopolyploid evolution in the post-Neolithic Brassica napus oilseed genome.</title>
        <authorList>
            <person name="Chalhoub B."/>
            <person name="Denoeud F."/>
            <person name="Liu S."/>
            <person name="Parkin I.A."/>
            <person name="Tang H."/>
            <person name="Wang X."/>
            <person name="Chiquet J."/>
            <person name="Belcram H."/>
            <person name="Tong C."/>
            <person name="Samans B."/>
            <person name="Correa M."/>
            <person name="Da Silva C."/>
            <person name="Just J."/>
            <person name="Falentin C."/>
            <person name="Koh C.S."/>
            <person name="Le Clainche I."/>
            <person name="Bernard M."/>
            <person name="Bento P."/>
            <person name="Noel B."/>
            <person name="Labadie K."/>
            <person name="Alberti A."/>
            <person name="Charles M."/>
            <person name="Arnaud D."/>
            <person name="Guo H."/>
            <person name="Daviaud C."/>
            <person name="Alamery S."/>
            <person name="Jabbari K."/>
            <person name="Zhao M."/>
            <person name="Edger P.P."/>
            <person name="Chelaifa H."/>
            <person name="Tack D."/>
            <person name="Lassalle G."/>
            <person name="Mestiri I."/>
            <person name="Schnel N."/>
            <person name="Le Paslier M.C."/>
            <person name="Fan G."/>
            <person name="Renault V."/>
            <person name="Bayer P.E."/>
            <person name="Golicz A.A."/>
            <person name="Manoli S."/>
            <person name="Lee T.H."/>
            <person name="Thi V.H."/>
            <person name="Chalabi S."/>
            <person name="Hu Q."/>
            <person name="Fan C."/>
            <person name="Tollenaere R."/>
            <person name="Lu Y."/>
            <person name="Battail C."/>
            <person name="Shen J."/>
            <person name="Sidebottom C.H."/>
            <person name="Wang X."/>
            <person name="Canaguier A."/>
            <person name="Chauveau A."/>
            <person name="Berard A."/>
            <person name="Deniot G."/>
            <person name="Guan M."/>
            <person name="Liu Z."/>
            <person name="Sun F."/>
            <person name="Lim Y.P."/>
            <person name="Lyons E."/>
            <person name="Town C.D."/>
            <person name="Bancroft I."/>
            <person name="Wang X."/>
            <person name="Meng J."/>
            <person name="Ma J."/>
            <person name="Pires J.C."/>
            <person name="King G.J."/>
            <person name="Brunel D."/>
            <person name="Delourme R."/>
            <person name="Renard M."/>
            <person name="Aury J.M."/>
            <person name="Adams K.L."/>
            <person name="Batley J."/>
            <person name="Snowdon R.J."/>
            <person name="Tost J."/>
            <person name="Edwards D."/>
            <person name="Zhou Y."/>
            <person name="Hua W."/>
            <person name="Sharpe A.G."/>
            <person name="Paterson A.H."/>
            <person name="Guan C."/>
            <person name="Wincker P."/>
        </authorList>
    </citation>
    <scope>NUCLEOTIDE SEQUENCE [LARGE SCALE GENOMIC DNA]</scope>
    <source>
        <strain evidence="4">cv. Darmor-bzh</strain>
    </source>
</reference>
<dbReference type="PaxDb" id="3708-A0A078GML0"/>
<evidence type="ECO:0000259" key="1">
    <source>
        <dbReference type="Pfam" id="PF08268"/>
    </source>
</evidence>
<accession>A0A078GML0</accession>
<dbReference type="Gramene" id="CDY26447">
    <property type="protein sequence ID" value="CDY26447"/>
    <property type="gene ID" value="GSBRNA2T00035241001"/>
</dbReference>
<gene>
    <name evidence="3" type="primary">BnaC09g42210D</name>
    <name evidence="2" type="ORF">DARMORV10_C09P61460.1</name>
    <name evidence="3" type="ORF">GSBRNA2T00035241001</name>
</gene>
<feature type="domain" description="F-box associated beta-propeller type 3" evidence="1">
    <location>
        <begin position="12"/>
        <end position="209"/>
    </location>
</feature>
<evidence type="ECO:0000313" key="2">
    <source>
        <dbReference type="EMBL" id="CAF1783252.1"/>
    </source>
</evidence>
<evidence type="ECO:0000313" key="3">
    <source>
        <dbReference type="EMBL" id="CDY26447.1"/>
    </source>
</evidence>
<evidence type="ECO:0000313" key="4">
    <source>
        <dbReference type="Proteomes" id="UP000028999"/>
    </source>
</evidence>
<reference evidence="3" key="2">
    <citation type="submission" date="2014-06" db="EMBL/GenBank/DDBJ databases">
        <authorList>
            <person name="Genoscope - CEA"/>
        </authorList>
    </citation>
    <scope>NUCLEOTIDE SEQUENCE</scope>
</reference>
<reference evidence="2" key="3">
    <citation type="submission" date="2021-01" db="EMBL/GenBank/DDBJ databases">
        <authorList>
            <consortium name="Genoscope - CEA"/>
            <person name="William W."/>
        </authorList>
    </citation>
    <scope>NUCLEOTIDE SEQUENCE</scope>
</reference>
<keyword evidence="4" id="KW-1185">Reference proteome</keyword>
<dbReference type="AlphaFoldDB" id="A0A078GML0"/>
<dbReference type="Proteomes" id="UP000028999">
    <property type="component" value="Unassembled WGS sequence"/>
</dbReference>
<sequence length="246" mass="28214">MTEAMIGPNQGAPSSQHQVFTLGARKKSWRMIECSIPHRPCSNGVCMDGVIYYAAKTGTERSLMRFDLRSKNFHLITGVPAEIALTEGPYNYVMILNYQGKVAIPNKTSSYAFDVCVMDQNAEERKWLKQLTFSVEPWKSLFNYPFIHIKGITQTTGGFILAPYVYTSYDVYVVLYNHYTDNFRKFKVQGNAKYDFIKRNHGTGIFISDYIESVRFLCIYIKGITQTGEFILASYYYKSDDVYVAL</sequence>